<protein>
    <submittedName>
        <fullName evidence="3">Uncharacterized protein</fullName>
    </submittedName>
</protein>
<accession>A0A8T0U9A3</accession>
<evidence type="ECO:0000256" key="2">
    <source>
        <dbReference type="SAM" id="Phobius"/>
    </source>
</evidence>
<evidence type="ECO:0000313" key="4">
    <source>
        <dbReference type="Proteomes" id="UP000823388"/>
    </source>
</evidence>
<reference evidence="3" key="1">
    <citation type="submission" date="2020-05" db="EMBL/GenBank/DDBJ databases">
        <title>WGS assembly of Panicum virgatum.</title>
        <authorList>
            <person name="Lovell J.T."/>
            <person name="Jenkins J."/>
            <person name="Shu S."/>
            <person name="Juenger T.E."/>
            <person name="Schmutz J."/>
        </authorList>
    </citation>
    <scope>NUCLEOTIDE SEQUENCE</scope>
    <source>
        <strain evidence="3">AP13</strain>
    </source>
</reference>
<comment type="caution">
    <text evidence="3">The sequence shown here is derived from an EMBL/GenBank/DDBJ whole genome shotgun (WGS) entry which is preliminary data.</text>
</comment>
<sequence>MLGFLRNELLYARLRHRRRLRPLRSYRGLVPAHRRPPRLAHARRPRRPRPPPSRRRRGSRAGADPPAIWDPLAAADHALTTTEDGGLGFARMEGYRLCLWLSMEASGSAMEWTRGRVIDLGTLLPVIDLLGFAHVLGIILVGTFDGFFSSDPKSGRIDTVEDGPGFFLDVDMFPA</sequence>
<feature type="region of interest" description="Disordered" evidence="1">
    <location>
        <begin position="34"/>
        <end position="67"/>
    </location>
</feature>
<feature type="compositionally biased region" description="Basic residues" evidence="1">
    <location>
        <begin position="34"/>
        <end position="59"/>
    </location>
</feature>
<dbReference type="AlphaFoldDB" id="A0A8T0U9A3"/>
<evidence type="ECO:0000256" key="1">
    <source>
        <dbReference type="SAM" id="MobiDB-lite"/>
    </source>
</evidence>
<keyword evidence="2" id="KW-0472">Membrane</keyword>
<dbReference type="Proteomes" id="UP000823388">
    <property type="component" value="Chromosome 3N"/>
</dbReference>
<dbReference type="EMBL" id="CM029042">
    <property type="protein sequence ID" value="KAG2617254.1"/>
    <property type="molecule type" value="Genomic_DNA"/>
</dbReference>
<gene>
    <name evidence="3" type="ORF">PVAP13_3NG179487</name>
</gene>
<feature type="transmembrane region" description="Helical" evidence="2">
    <location>
        <begin position="120"/>
        <end position="144"/>
    </location>
</feature>
<evidence type="ECO:0000313" key="3">
    <source>
        <dbReference type="EMBL" id="KAG2617254.1"/>
    </source>
</evidence>
<proteinExistence type="predicted"/>
<keyword evidence="4" id="KW-1185">Reference proteome</keyword>
<keyword evidence="2" id="KW-1133">Transmembrane helix</keyword>
<organism evidence="3 4">
    <name type="scientific">Panicum virgatum</name>
    <name type="common">Blackwell switchgrass</name>
    <dbReference type="NCBI Taxonomy" id="38727"/>
    <lineage>
        <taxon>Eukaryota</taxon>
        <taxon>Viridiplantae</taxon>
        <taxon>Streptophyta</taxon>
        <taxon>Embryophyta</taxon>
        <taxon>Tracheophyta</taxon>
        <taxon>Spermatophyta</taxon>
        <taxon>Magnoliopsida</taxon>
        <taxon>Liliopsida</taxon>
        <taxon>Poales</taxon>
        <taxon>Poaceae</taxon>
        <taxon>PACMAD clade</taxon>
        <taxon>Panicoideae</taxon>
        <taxon>Panicodae</taxon>
        <taxon>Paniceae</taxon>
        <taxon>Panicinae</taxon>
        <taxon>Panicum</taxon>
        <taxon>Panicum sect. Hiantes</taxon>
    </lineage>
</organism>
<name>A0A8T0U9A3_PANVG</name>
<keyword evidence="2" id="KW-0812">Transmembrane</keyword>